<proteinExistence type="predicted"/>
<protein>
    <submittedName>
        <fullName evidence="4">Xanthine dehydrogenase family protein molybdopterin-binding subunit</fullName>
    </submittedName>
</protein>
<accession>A0ABV8HX28</accession>
<gene>
    <name evidence="4" type="ORF">ACFO3J_25360</name>
</gene>
<evidence type="ECO:0000313" key="5">
    <source>
        <dbReference type="Proteomes" id="UP001595765"/>
    </source>
</evidence>
<dbReference type="InterPro" id="IPR036856">
    <property type="entry name" value="Ald_Oxase/Xan_DH_a/b_sf"/>
</dbReference>
<dbReference type="Proteomes" id="UP001595765">
    <property type="component" value="Unassembled WGS sequence"/>
</dbReference>
<keyword evidence="2" id="KW-0560">Oxidoreductase</keyword>
<dbReference type="RefSeq" id="WP_386433571.1">
    <property type="nucleotide sequence ID" value="NZ_JBHSBB010000018.1"/>
</dbReference>
<dbReference type="InterPro" id="IPR016208">
    <property type="entry name" value="Ald_Oxase/xanthine_DH-like"/>
</dbReference>
<dbReference type="InterPro" id="IPR046867">
    <property type="entry name" value="AldOxase/xan_DH_MoCoBD2"/>
</dbReference>
<keyword evidence="5" id="KW-1185">Reference proteome</keyword>
<dbReference type="SMART" id="SM01008">
    <property type="entry name" value="Ald_Xan_dh_C"/>
    <property type="match status" value="1"/>
</dbReference>
<dbReference type="EMBL" id="JBHSBB010000018">
    <property type="protein sequence ID" value="MFC4034769.1"/>
    <property type="molecule type" value="Genomic_DNA"/>
</dbReference>
<keyword evidence="1" id="KW-0500">Molybdenum</keyword>
<dbReference type="InterPro" id="IPR000674">
    <property type="entry name" value="Ald_Oxase/Xan_DH_a/b"/>
</dbReference>
<dbReference type="SUPFAM" id="SSF54665">
    <property type="entry name" value="CO dehydrogenase molybdoprotein N-domain-like"/>
    <property type="match status" value="1"/>
</dbReference>
<sequence length="731" mass="76975">MNGPAPGAPRRVDAYDKVTGRTRYSGDHAPPGLLHAMLATATIGRGRVVEVLTEDALAVPGVRLVLTRLDQDRVRPPGFPMTGAGYGFQSLQPLLDDRIAYRGQPIALVVADTLLAAVEAARLVEARYLAEPVAVTLDAEGAETVSQGAELGRVARFADLEVGDADAAFAASAVRIDAMFDFAPQHHAPMELLATVVEWHGERLVVHECTQNTGAVRHGLARVLGLDPARIEVISPQVGGSFGQKTWLQPHVAPLAVAAARLGRPVKFVMPRGQTFLAASFRPASRHRIRMGADASGRLTAAIQETRQQTSRHDLFASDYPAVTSRLYGIGHFRGTQHLTRTDVPTPGFMRAPFEHVSTFAFESVVDEIACATGRDPVELRLANDTAVDPVTGNPFSSRHLAACLRRGAELFGWAARTPAPGSMRDEDGTAVGWGVAAGAYRASAAPGVARLSADAEGRVGVDVTGHEMGQGLGTAVARTIALDLGIPAGAVRVGLGDTRQVPQHLTAGSWGTATALPAVHAALRLLRDRLGVPDAGPVDLAAAVAATGRPRIVVEAVTRAAAQSAKALDRLHAGLSAPAGPEYPGFSAFSFIAHFAEVRVTPGTGRVRVSRVVSVVDCGRVASPVTALSQVRGGVVWGIGATLREGSEPDPRYGGFLNTDLAEYVIPVHADVGRIEVDFIDEPDPRLNALGVKGAGEVAFVGVAPAIANALHHATGRRHRRLPIRLEDVM</sequence>
<dbReference type="SUPFAM" id="SSF56003">
    <property type="entry name" value="Molybdenum cofactor-binding domain"/>
    <property type="match status" value="1"/>
</dbReference>
<name>A0ABV8HX28_9ACTN</name>
<feature type="domain" description="Aldehyde oxidase/xanthine dehydrogenase a/b hammerhead" evidence="3">
    <location>
        <begin position="19"/>
        <end position="132"/>
    </location>
</feature>
<dbReference type="PANTHER" id="PTHR11908:SF132">
    <property type="entry name" value="ALDEHYDE OXIDASE 1-RELATED"/>
    <property type="match status" value="1"/>
</dbReference>
<dbReference type="Pfam" id="PF20256">
    <property type="entry name" value="MoCoBD_2"/>
    <property type="match status" value="1"/>
</dbReference>
<dbReference type="Gene3D" id="3.30.365.10">
    <property type="entry name" value="Aldehyde oxidase/xanthine dehydrogenase, molybdopterin binding domain"/>
    <property type="match status" value="4"/>
</dbReference>
<evidence type="ECO:0000256" key="1">
    <source>
        <dbReference type="ARBA" id="ARBA00022505"/>
    </source>
</evidence>
<dbReference type="InterPro" id="IPR037165">
    <property type="entry name" value="AldOxase/xan_DH_Mopterin-bd_sf"/>
</dbReference>
<dbReference type="PANTHER" id="PTHR11908">
    <property type="entry name" value="XANTHINE DEHYDROGENASE"/>
    <property type="match status" value="1"/>
</dbReference>
<evidence type="ECO:0000313" key="4">
    <source>
        <dbReference type="EMBL" id="MFC4034769.1"/>
    </source>
</evidence>
<evidence type="ECO:0000259" key="3">
    <source>
        <dbReference type="SMART" id="SM01008"/>
    </source>
</evidence>
<evidence type="ECO:0000256" key="2">
    <source>
        <dbReference type="ARBA" id="ARBA00023002"/>
    </source>
</evidence>
<dbReference type="Pfam" id="PF02738">
    <property type="entry name" value="MoCoBD_1"/>
    <property type="match status" value="1"/>
</dbReference>
<dbReference type="Pfam" id="PF01315">
    <property type="entry name" value="Ald_Xan_dh_C"/>
    <property type="match status" value="1"/>
</dbReference>
<organism evidence="4 5">
    <name type="scientific">Streptomyces polygonati</name>
    <dbReference type="NCBI Taxonomy" id="1617087"/>
    <lineage>
        <taxon>Bacteria</taxon>
        <taxon>Bacillati</taxon>
        <taxon>Actinomycetota</taxon>
        <taxon>Actinomycetes</taxon>
        <taxon>Kitasatosporales</taxon>
        <taxon>Streptomycetaceae</taxon>
        <taxon>Streptomyces</taxon>
    </lineage>
</organism>
<reference evidence="5" key="1">
    <citation type="journal article" date="2019" name="Int. J. Syst. Evol. Microbiol.">
        <title>The Global Catalogue of Microorganisms (GCM) 10K type strain sequencing project: providing services to taxonomists for standard genome sequencing and annotation.</title>
        <authorList>
            <consortium name="The Broad Institute Genomics Platform"/>
            <consortium name="The Broad Institute Genome Sequencing Center for Infectious Disease"/>
            <person name="Wu L."/>
            <person name="Ma J."/>
        </authorList>
    </citation>
    <scope>NUCLEOTIDE SEQUENCE [LARGE SCALE GENOMIC DNA]</scope>
    <source>
        <strain evidence="5">CGMCC 4.7237</strain>
    </source>
</reference>
<dbReference type="InterPro" id="IPR008274">
    <property type="entry name" value="AldOxase/xan_DH_MoCoBD1"/>
</dbReference>
<comment type="caution">
    <text evidence="4">The sequence shown here is derived from an EMBL/GenBank/DDBJ whole genome shotgun (WGS) entry which is preliminary data.</text>
</comment>
<dbReference type="Gene3D" id="3.90.1170.50">
    <property type="entry name" value="Aldehyde oxidase/xanthine dehydrogenase, a/b hammerhead"/>
    <property type="match status" value="1"/>
</dbReference>